<dbReference type="CDD" id="cd02002">
    <property type="entry name" value="TPP_BFDC"/>
    <property type="match status" value="1"/>
</dbReference>
<comment type="similarity">
    <text evidence="1 3">Belongs to the TPP enzyme family.</text>
</comment>
<feature type="domain" description="Thiamine pyrophosphate enzyme N-terminal TPP-binding" evidence="6">
    <location>
        <begin position="3"/>
        <end position="110"/>
    </location>
</feature>
<dbReference type="InterPro" id="IPR045229">
    <property type="entry name" value="TPP_enz"/>
</dbReference>
<evidence type="ECO:0000259" key="5">
    <source>
        <dbReference type="Pfam" id="PF02775"/>
    </source>
</evidence>
<evidence type="ECO:0000256" key="3">
    <source>
        <dbReference type="RuleBase" id="RU362132"/>
    </source>
</evidence>
<dbReference type="InterPro" id="IPR000399">
    <property type="entry name" value="TPP-bd_CS"/>
</dbReference>
<dbReference type="Gene3D" id="3.40.50.970">
    <property type="match status" value="2"/>
</dbReference>
<dbReference type="InterPro" id="IPR012001">
    <property type="entry name" value="Thiamin_PyroP_enz_TPP-bd_dom"/>
</dbReference>
<dbReference type="PANTHER" id="PTHR18968">
    <property type="entry name" value="THIAMINE PYROPHOSPHATE ENZYMES"/>
    <property type="match status" value="1"/>
</dbReference>
<keyword evidence="8" id="KW-1185">Reference proteome</keyword>
<dbReference type="RefSeq" id="WP_382396164.1">
    <property type="nucleotide sequence ID" value="NZ_JBHTCQ010000004.1"/>
</dbReference>
<dbReference type="Gene3D" id="3.40.50.1220">
    <property type="entry name" value="TPP-binding domain"/>
    <property type="match status" value="1"/>
</dbReference>
<dbReference type="EC" id="4.1.1.7" evidence="7"/>
<gene>
    <name evidence="7" type="primary">mdlC</name>
    <name evidence="7" type="ORF">ACFQQL_16015</name>
</gene>
<keyword evidence="2 3" id="KW-0786">Thiamine pyrophosphate</keyword>
<evidence type="ECO:0000256" key="2">
    <source>
        <dbReference type="ARBA" id="ARBA00023052"/>
    </source>
</evidence>
<dbReference type="NCBIfam" id="NF005485">
    <property type="entry name" value="PRK07092.1"/>
    <property type="match status" value="1"/>
</dbReference>
<accession>A0ABW2QAX9</accession>
<name>A0ABW2QAX9_9MICO</name>
<evidence type="ECO:0000256" key="1">
    <source>
        <dbReference type="ARBA" id="ARBA00007812"/>
    </source>
</evidence>
<dbReference type="Pfam" id="PF02775">
    <property type="entry name" value="TPP_enzyme_C"/>
    <property type="match status" value="1"/>
</dbReference>
<dbReference type="InterPro" id="IPR012000">
    <property type="entry name" value="Thiamin_PyroP_enz_cen_dom"/>
</dbReference>
<dbReference type="PANTHER" id="PTHR18968:SF133">
    <property type="entry name" value="BENZOYLFORMATE DECARBOXYLASE"/>
    <property type="match status" value="1"/>
</dbReference>
<dbReference type="CDD" id="cd07035">
    <property type="entry name" value="TPP_PYR_POX_like"/>
    <property type="match status" value="1"/>
</dbReference>
<organism evidence="7 8">
    <name type="scientific">Georgenia alba</name>
    <dbReference type="NCBI Taxonomy" id="2233858"/>
    <lineage>
        <taxon>Bacteria</taxon>
        <taxon>Bacillati</taxon>
        <taxon>Actinomycetota</taxon>
        <taxon>Actinomycetes</taxon>
        <taxon>Micrococcales</taxon>
        <taxon>Bogoriellaceae</taxon>
        <taxon>Georgenia</taxon>
    </lineage>
</organism>
<feature type="domain" description="Thiamine pyrophosphate enzyme TPP-binding" evidence="5">
    <location>
        <begin position="382"/>
        <end position="521"/>
    </location>
</feature>
<dbReference type="SUPFAM" id="SSF52467">
    <property type="entry name" value="DHS-like NAD/FAD-binding domain"/>
    <property type="match status" value="1"/>
</dbReference>
<evidence type="ECO:0000259" key="4">
    <source>
        <dbReference type="Pfam" id="PF00205"/>
    </source>
</evidence>
<evidence type="ECO:0000313" key="7">
    <source>
        <dbReference type="EMBL" id="MFC7406625.1"/>
    </source>
</evidence>
<proteinExistence type="inferred from homology"/>
<dbReference type="Proteomes" id="UP001596455">
    <property type="component" value="Unassembled WGS sequence"/>
</dbReference>
<dbReference type="InterPro" id="IPR011766">
    <property type="entry name" value="TPP_enzyme_TPP-bd"/>
</dbReference>
<dbReference type="SUPFAM" id="SSF52518">
    <property type="entry name" value="Thiamin diphosphate-binding fold (THDP-binding)"/>
    <property type="match status" value="2"/>
</dbReference>
<dbReference type="PROSITE" id="PS00187">
    <property type="entry name" value="TPP_ENZYMES"/>
    <property type="match status" value="1"/>
</dbReference>
<feature type="domain" description="Thiamine pyrophosphate enzyme central" evidence="4">
    <location>
        <begin position="190"/>
        <end position="325"/>
    </location>
</feature>
<dbReference type="Pfam" id="PF00205">
    <property type="entry name" value="TPP_enzyme_M"/>
    <property type="match status" value="1"/>
</dbReference>
<comment type="caution">
    <text evidence="7">The sequence shown here is derived from an EMBL/GenBank/DDBJ whole genome shotgun (WGS) entry which is preliminary data.</text>
</comment>
<keyword evidence="7" id="KW-0456">Lyase</keyword>
<dbReference type="GO" id="GO:0050695">
    <property type="term" value="F:benzoylformate decarboxylase activity"/>
    <property type="evidence" value="ECO:0007669"/>
    <property type="project" value="UniProtKB-EC"/>
</dbReference>
<evidence type="ECO:0000259" key="6">
    <source>
        <dbReference type="Pfam" id="PF02776"/>
    </source>
</evidence>
<sequence>MATIREVTYDILRAHGLTTIFGNPGSNELTFLDSMPDDFRYVLGLHEGVVLGMADGFAQATGRPAFVNLHAAAGTGNALGVLTNSWNAHTPLVITAGQQVRSQVGTEAMLSNVDAPFMPRPLVKWGAEPLAAVDVPRTISQAIHTAATPPTGPVYVSVPLDDWRQEAGPGAEHLPGRTVAAGGALAPQQVQDLAAAIDGATNPVLVLGAGVDAARANDHAVALAERLRAPVWVAPSPSRCPFPTRHPLFRGVLPASIGGITRLLDGHDLVVVAGAPVFRYHQYEPGEYLPEGASLIHLTDDPAEAARAPTGRAVVGDVAQALEALAGAVTAVDRPAPGPRVVPEPALDDVAPLGPATVFRTLDDVAPDDVVVVKESTSTTSVFWELADLHRQGSYYFPAAGGLGWGMGAAVGVQLAQPGRRVVAVIGDGSANYAITALWSAAQYRVPVTFVVLVNGTYGALRSFTDYMGVEKAPGIDVPGIDFVSIATGYGVAGRRVASRDELHQAFHDSLTSEDPTLIEVPTASVNPFA</sequence>
<dbReference type="InterPro" id="IPR029061">
    <property type="entry name" value="THDP-binding"/>
</dbReference>
<dbReference type="Pfam" id="PF02776">
    <property type="entry name" value="TPP_enzyme_N"/>
    <property type="match status" value="1"/>
</dbReference>
<dbReference type="InterPro" id="IPR029035">
    <property type="entry name" value="DHS-like_NAD/FAD-binding_dom"/>
</dbReference>
<reference evidence="8" key="1">
    <citation type="journal article" date="2019" name="Int. J. Syst. Evol. Microbiol.">
        <title>The Global Catalogue of Microorganisms (GCM) 10K type strain sequencing project: providing services to taxonomists for standard genome sequencing and annotation.</title>
        <authorList>
            <consortium name="The Broad Institute Genomics Platform"/>
            <consortium name="The Broad Institute Genome Sequencing Center for Infectious Disease"/>
            <person name="Wu L."/>
            <person name="Ma J."/>
        </authorList>
    </citation>
    <scope>NUCLEOTIDE SEQUENCE [LARGE SCALE GENOMIC DNA]</scope>
    <source>
        <strain evidence="8">JCM 1490</strain>
    </source>
</reference>
<protein>
    <submittedName>
        <fullName evidence="7">Benzoylformate decarboxylase</fullName>
        <ecNumber evidence="7">4.1.1.7</ecNumber>
    </submittedName>
</protein>
<dbReference type="EMBL" id="JBHTCQ010000004">
    <property type="protein sequence ID" value="MFC7406625.1"/>
    <property type="molecule type" value="Genomic_DNA"/>
</dbReference>
<evidence type="ECO:0000313" key="8">
    <source>
        <dbReference type="Proteomes" id="UP001596455"/>
    </source>
</evidence>